<sequence length="438" mass="48873">MEMLFESAAKGDVEALRQLLRTDSFLLERVSYTSPNNTPLHVAVLKGHLPYVEEILRLSPHLAGELNSQQSSPLHVALARGDVEIARRLIDAAPDMCLSRDSQGWNPVHLAAIKGCVQLLEELVPRAPTAARQKVGGLNALHLCIEHGQLGALRVLVKEVNELVNAKNDDGDTILHMAVVGRKTEIIEYLLENGNVDINAKNSNDQTAKSLYEQIQPETQQESGVAHVLCHGLNRLKRKHKDTQPVKWLTKKRDSIMVVAILIATMAFQAGVTPPGGVWQEDFIRHDNGTAVDNPHKAGESVMAYKSERAFKYFLRTNTVAFVTSLSTILLLISGLPFRRPLFMWILMVIMWLTVTTTAATYAISIFVVTPKKDRKSLSKVIGISLAVWCGVMLILLVGNTVRLIDKWLKNRGVVIWRPRRFRNVVEMSQLIGISRQQ</sequence>
<dbReference type="SMART" id="SM00248">
    <property type="entry name" value="ANK"/>
    <property type="match status" value="5"/>
</dbReference>
<proteinExistence type="predicted"/>
<dbReference type="Pfam" id="PF00023">
    <property type="entry name" value="Ank"/>
    <property type="match status" value="2"/>
</dbReference>
<dbReference type="SUPFAM" id="SSF48403">
    <property type="entry name" value="Ankyrin repeat"/>
    <property type="match status" value="1"/>
</dbReference>
<evidence type="ECO:0000256" key="1">
    <source>
        <dbReference type="ARBA" id="ARBA00004141"/>
    </source>
</evidence>
<accession>A0ABD1H7A4</accession>
<comment type="caution">
    <text evidence="10">The sequence shown here is derived from an EMBL/GenBank/DDBJ whole genome shotgun (WGS) entry which is preliminary data.</text>
</comment>
<organism evidence="10 11">
    <name type="scientific">Salvia divinorum</name>
    <name type="common">Maria pastora</name>
    <name type="synonym">Diviner's sage</name>
    <dbReference type="NCBI Taxonomy" id="28513"/>
    <lineage>
        <taxon>Eukaryota</taxon>
        <taxon>Viridiplantae</taxon>
        <taxon>Streptophyta</taxon>
        <taxon>Embryophyta</taxon>
        <taxon>Tracheophyta</taxon>
        <taxon>Spermatophyta</taxon>
        <taxon>Magnoliopsida</taxon>
        <taxon>eudicotyledons</taxon>
        <taxon>Gunneridae</taxon>
        <taxon>Pentapetalae</taxon>
        <taxon>asterids</taxon>
        <taxon>lamiids</taxon>
        <taxon>Lamiales</taxon>
        <taxon>Lamiaceae</taxon>
        <taxon>Nepetoideae</taxon>
        <taxon>Mentheae</taxon>
        <taxon>Salviinae</taxon>
        <taxon>Salvia</taxon>
        <taxon>Salvia subgen. Calosphace</taxon>
    </lineage>
</organism>
<gene>
    <name evidence="10" type="ORF">AAHA92_13130</name>
</gene>
<dbReference type="PROSITE" id="PS50088">
    <property type="entry name" value="ANK_REPEAT"/>
    <property type="match status" value="2"/>
</dbReference>
<evidence type="ECO:0000313" key="10">
    <source>
        <dbReference type="EMBL" id="KAL1552319.1"/>
    </source>
</evidence>
<dbReference type="EMBL" id="JBEAFC010000006">
    <property type="protein sequence ID" value="KAL1552319.1"/>
    <property type="molecule type" value="Genomic_DNA"/>
</dbReference>
<keyword evidence="11" id="KW-1185">Reference proteome</keyword>
<keyword evidence="5 7" id="KW-0040">ANK repeat</keyword>
<feature type="repeat" description="ANK" evidence="7">
    <location>
        <begin position="170"/>
        <end position="194"/>
    </location>
</feature>
<evidence type="ECO:0000256" key="4">
    <source>
        <dbReference type="ARBA" id="ARBA00022989"/>
    </source>
</evidence>
<evidence type="ECO:0000259" key="9">
    <source>
        <dbReference type="Pfam" id="PF13962"/>
    </source>
</evidence>
<dbReference type="AlphaFoldDB" id="A0ABD1H7A4"/>
<dbReference type="InterPro" id="IPR026961">
    <property type="entry name" value="PGG_dom"/>
</dbReference>
<name>A0ABD1H7A4_SALDI</name>
<feature type="transmembrane region" description="Helical" evidence="8">
    <location>
        <begin position="313"/>
        <end position="333"/>
    </location>
</feature>
<protein>
    <submittedName>
        <fullName evidence="10">Ankyrin repeat-containing protein ITN1-like</fullName>
    </submittedName>
</protein>
<dbReference type="Pfam" id="PF12796">
    <property type="entry name" value="Ank_2"/>
    <property type="match status" value="1"/>
</dbReference>
<feature type="repeat" description="ANK" evidence="7">
    <location>
        <begin position="69"/>
        <end position="101"/>
    </location>
</feature>
<feature type="domain" description="PGG" evidence="9">
    <location>
        <begin position="247"/>
        <end position="369"/>
    </location>
</feature>
<evidence type="ECO:0000256" key="3">
    <source>
        <dbReference type="ARBA" id="ARBA00022737"/>
    </source>
</evidence>
<evidence type="ECO:0000256" key="2">
    <source>
        <dbReference type="ARBA" id="ARBA00022692"/>
    </source>
</evidence>
<dbReference type="GO" id="GO:0016020">
    <property type="term" value="C:membrane"/>
    <property type="evidence" value="ECO:0007669"/>
    <property type="project" value="UniProtKB-SubCell"/>
</dbReference>
<keyword evidence="3" id="KW-0677">Repeat</keyword>
<evidence type="ECO:0000256" key="6">
    <source>
        <dbReference type="ARBA" id="ARBA00023136"/>
    </source>
</evidence>
<evidence type="ECO:0000256" key="7">
    <source>
        <dbReference type="PROSITE-ProRule" id="PRU00023"/>
    </source>
</evidence>
<feature type="transmembrane region" description="Helical" evidence="8">
    <location>
        <begin position="345"/>
        <end position="369"/>
    </location>
</feature>
<dbReference type="InterPro" id="IPR002110">
    <property type="entry name" value="Ankyrin_rpt"/>
</dbReference>
<dbReference type="PANTHER" id="PTHR24186:SF37">
    <property type="entry name" value="PGG DOMAIN-CONTAINING PROTEIN"/>
    <property type="match status" value="1"/>
</dbReference>
<comment type="subcellular location">
    <subcellularLocation>
        <location evidence="1">Membrane</location>
        <topology evidence="1">Multi-pass membrane protein</topology>
    </subcellularLocation>
</comment>
<keyword evidence="4 8" id="KW-1133">Transmembrane helix</keyword>
<dbReference type="Proteomes" id="UP001567538">
    <property type="component" value="Unassembled WGS sequence"/>
</dbReference>
<dbReference type="Pfam" id="PF13962">
    <property type="entry name" value="PGG"/>
    <property type="match status" value="1"/>
</dbReference>
<keyword evidence="2 8" id="KW-0812">Transmembrane</keyword>
<feature type="transmembrane region" description="Helical" evidence="8">
    <location>
        <begin position="255"/>
        <end position="272"/>
    </location>
</feature>
<dbReference type="InterPro" id="IPR036770">
    <property type="entry name" value="Ankyrin_rpt-contain_sf"/>
</dbReference>
<evidence type="ECO:0000313" key="11">
    <source>
        <dbReference type="Proteomes" id="UP001567538"/>
    </source>
</evidence>
<dbReference type="PANTHER" id="PTHR24186">
    <property type="entry name" value="PROTEIN PHOSPHATASE 1 REGULATORY SUBUNIT"/>
    <property type="match status" value="1"/>
</dbReference>
<feature type="transmembrane region" description="Helical" evidence="8">
    <location>
        <begin position="381"/>
        <end position="402"/>
    </location>
</feature>
<dbReference type="Gene3D" id="1.25.40.20">
    <property type="entry name" value="Ankyrin repeat-containing domain"/>
    <property type="match status" value="1"/>
</dbReference>
<evidence type="ECO:0000256" key="8">
    <source>
        <dbReference type="SAM" id="Phobius"/>
    </source>
</evidence>
<reference evidence="10 11" key="1">
    <citation type="submission" date="2024-06" db="EMBL/GenBank/DDBJ databases">
        <title>A chromosome level genome sequence of Diviner's sage (Salvia divinorum).</title>
        <authorList>
            <person name="Ford S.A."/>
            <person name="Ro D.-K."/>
            <person name="Ness R.W."/>
            <person name="Phillips M.A."/>
        </authorList>
    </citation>
    <scope>NUCLEOTIDE SEQUENCE [LARGE SCALE GENOMIC DNA]</scope>
    <source>
        <strain evidence="10">SAF-2024a</strain>
        <tissue evidence="10">Leaf</tissue>
    </source>
</reference>
<dbReference type="PROSITE" id="PS50297">
    <property type="entry name" value="ANK_REP_REGION"/>
    <property type="match status" value="2"/>
</dbReference>
<keyword evidence="6 8" id="KW-0472">Membrane</keyword>
<evidence type="ECO:0000256" key="5">
    <source>
        <dbReference type="ARBA" id="ARBA00023043"/>
    </source>
</evidence>